<proteinExistence type="predicted"/>
<feature type="transmembrane region" description="Helical" evidence="1">
    <location>
        <begin position="7"/>
        <end position="26"/>
    </location>
</feature>
<dbReference type="HOGENOM" id="CLU_2343212_0_0_9"/>
<evidence type="ECO:0000256" key="1">
    <source>
        <dbReference type="SAM" id="Phobius"/>
    </source>
</evidence>
<reference evidence="2 3" key="1">
    <citation type="journal article" date="2012" name="J. Bacteriol.">
        <title>Genome sequence of Lactobacillus mucosae LM1, isolated from piglet feces.</title>
        <authorList>
            <person name="Lee J.H."/>
            <person name="Valeriano V.D."/>
            <person name="Shin Y.R."/>
            <person name="Chae J.P."/>
            <person name="Kim G.B."/>
            <person name="Ham J.S."/>
            <person name="Chun J."/>
            <person name="Kang D.K."/>
        </authorList>
    </citation>
    <scope>NUCLEOTIDE SEQUENCE [LARGE SCALE GENOMIC DNA]</scope>
    <source>
        <strain evidence="2 3">LM1</strain>
    </source>
</reference>
<keyword evidence="1" id="KW-0472">Membrane</keyword>
<feature type="transmembrane region" description="Helical" evidence="1">
    <location>
        <begin position="46"/>
        <end position="71"/>
    </location>
</feature>
<name>A0A0D4CIP8_LIMMU</name>
<sequence>MEEEVETFFALVAFFFLTTLLEVVSLLDELCADLELFPHPAIKNVILKIIKIAIKLFFTFFIMCMLLNFIISVNHMGYIIANQKHIRNIFDLLNVFK</sequence>
<keyword evidence="3" id="KW-1185">Reference proteome</keyword>
<dbReference type="EMBL" id="CP011013">
    <property type="protein sequence ID" value="AJT50007.1"/>
    <property type="molecule type" value="Genomic_DNA"/>
</dbReference>
<dbReference type="AlphaFoldDB" id="A0A0D4CIP8"/>
<protein>
    <submittedName>
        <fullName evidence="2">Uncharacterized protein</fullName>
    </submittedName>
</protein>
<dbReference type="KEGG" id="lmu:LBLM1_02165"/>
<keyword evidence="1" id="KW-1133">Transmembrane helix</keyword>
<evidence type="ECO:0000313" key="3">
    <source>
        <dbReference type="Proteomes" id="UP000003645"/>
    </source>
</evidence>
<accession>A0A0D4CIP8</accession>
<dbReference type="Proteomes" id="UP000003645">
    <property type="component" value="Chromosome"/>
</dbReference>
<keyword evidence="1" id="KW-0812">Transmembrane</keyword>
<evidence type="ECO:0000313" key="2">
    <source>
        <dbReference type="EMBL" id="AJT50007.1"/>
    </source>
</evidence>
<gene>
    <name evidence="2" type="ORF">LBLM1_02165</name>
</gene>
<organism evidence="2 3">
    <name type="scientific">Limosilactobacillus mucosae LM1</name>
    <dbReference type="NCBI Taxonomy" id="1130798"/>
    <lineage>
        <taxon>Bacteria</taxon>
        <taxon>Bacillati</taxon>
        <taxon>Bacillota</taxon>
        <taxon>Bacilli</taxon>
        <taxon>Lactobacillales</taxon>
        <taxon>Lactobacillaceae</taxon>
        <taxon>Limosilactobacillus</taxon>
    </lineage>
</organism>